<feature type="transmembrane region" description="Helical" evidence="8">
    <location>
        <begin position="130"/>
        <end position="148"/>
    </location>
</feature>
<keyword evidence="4" id="KW-0997">Cell inner membrane</keyword>
<dbReference type="PANTHER" id="PTHR32196">
    <property type="entry name" value="ABC TRANSPORTER PERMEASE PROTEIN YPHD-RELATED-RELATED"/>
    <property type="match status" value="1"/>
</dbReference>
<feature type="transmembrane region" description="Helical" evidence="8">
    <location>
        <begin position="100"/>
        <end position="123"/>
    </location>
</feature>
<name>A0A6J6B5B8_9ZZZZ</name>
<sequence length="345" mass="35676">MAQRSAATLAKGPRFQVSKGLLTVLVSTVALFTLSAFFAPTSVSQGPLSSMIPFAAILAIVGLGQMLVIQQAGIDLSVPGSVSLAAVIVSALPAQEDSELLPAVVIAFVTAIAIGLFNGFLIGYLKLNPIIATLGTNSLLFGFVTLITQGIPRMTTALLLKVVSGSTFGIPNSVFFATAVLLVVIFVLRKTVAGRRFESIGASAPVAMVSGLRIKTHQAMAYVWAQVLYAIAGIMIAGVISEPNGSMGSAYLLPSVAVVVLGGTSLLGGRGLPTATVIAAVFLSQLDQFVLALGVNFAIRTLVQAAALAIGVAIYTVDWSRVRSFLRKLLSATSRGENQTSLPTA</sequence>
<gene>
    <name evidence="9" type="ORF">UFOPK1433_00095</name>
    <name evidence="10" type="ORF">UFOPK1843_00010</name>
</gene>
<comment type="subcellular location">
    <subcellularLocation>
        <location evidence="1">Cell membrane</location>
        <topology evidence="1">Multi-pass membrane protein</topology>
    </subcellularLocation>
</comment>
<dbReference type="InterPro" id="IPR001851">
    <property type="entry name" value="ABC_transp_permease"/>
</dbReference>
<evidence type="ECO:0000256" key="6">
    <source>
        <dbReference type="ARBA" id="ARBA00022989"/>
    </source>
</evidence>
<evidence type="ECO:0000313" key="9">
    <source>
        <dbReference type="EMBL" id="CAB4533867.1"/>
    </source>
</evidence>
<feature type="transmembrane region" description="Helical" evidence="8">
    <location>
        <begin position="168"/>
        <end position="188"/>
    </location>
</feature>
<feature type="transmembrane region" description="Helical" evidence="8">
    <location>
        <begin position="221"/>
        <end position="241"/>
    </location>
</feature>
<organism evidence="9">
    <name type="scientific">freshwater metagenome</name>
    <dbReference type="NCBI Taxonomy" id="449393"/>
    <lineage>
        <taxon>unclassified sequences</taxon>
        <taxon>metagenomes</taxon>
        <taxon>ecological metagenomes</taxon>
    </lineage>
</organism>
<feature type="transmembrane region" description="Helical" evidence="8">
    <location>
        <begin position="247"/>
        <end position="267"/>
    </location>
</feature>
<keyword evidence="6 8" id="KW-1133">Transmembrane helix</keyword>
<keyword evidence="2" id="KW-0813">Transport</keyword>
<dbReference type="GO" id="GO:0022857">
    <property type="term" value="F:transmembrane transporter activity"/>
    <property type="evidence" value="ECO:0007669"/>
    <property type="project" value="InterPro"/>
</dbReference>
<evidence type="ECO:0000256" key="3">
    <source>
        <dbReference type="ARBA" id="ARBA00022475"/>
    </source>
</evidence>
<dbReference type="EMBL" id="CAEZSN010000005">
    <property type="protein sequence ID" value="CAB4533867.1"/>
    <property type="molecule type" value="Genomic_DNA"/>
</dbReference>
<dbReference type="PANTHER" id="PTHR32196:SF71">
    <property type="entry name" value="AUTOINDUCER 2 IMPORT SYSTEM PERMEASE PROTEIN LSRD"/>
    <property type="match status" value="1"/>
</dbReference>
<keyword evidence="3" id="KW-1003">Cell membrane</keyword>
<evidence type="ECO:0000256" key="5">
    <source>
        <dbReference type="ARBA" id="ARBA00022692"/>
    </source>
</evidence>
<evidence type="ECO:0000256" key="2">
    <source>
        <dbReference type="ARBA" id="ARBA00022448"/>
    </source>
</evidence>
<evidence type="ECO:0000256" key="4">
    <source>
        <dbReference type="ARBA" id="ARBA00022519"/>
    </source>
</evidence>
<dbReference type="CDD" id="cd06579">
    <property type="entry name" value="TM_PBP1_transp_AraH_like"/>
    <property type="match status" value="1"/>
</dbReference>
<dbReference type="AlphaFoldDB" id="A0A6J6B5B8"/>
<feature type="transmembrane region" description="Helical" evidence="8">
    <location>
        <begin position="21"/>
        <end position="39"/>
    </location>
</feature>
<evidence type="ECO:0000256" key="1">
    <source>
        <dbReference type="ARBA" id="ARBA00004651"/>
    </source>
</evidence>
<keyword evidence="5 8" id="KW-0812">Transmembrane</keyword>
<proteinExistence type="predicted"/>
<feature type="transmembrane region" description="Helical" evidence="8">
    <location>
        <begin position="76"/>
        <end position="94"/>
    </location>
</feature>
<dbReference type="Pfam" id="PF02653">
    <property type="entry name" value="BPD_transp_2"/>
    <property type="match status" value="1"/>
</dbReference>
<dbReference type="GO" id="GO:0005886">
    <property type="term" value="C:plasma membrane"/>
    <property type="evidence" value="ECO:0007669"/>
    <property type="project" value="UniProtKB-SubCell"/>
</dbReference>
<keyword evidence="7 8" id="KW-0472">Membrane</keyword>
<evidence type="ECO:0000256" key="8">
    <source>
        <dbReference type="SAM" id="Phobius"/>
    </source>
</evidence>
<protein>
    <submittedName>
        <fullName evidence="9">Unannotated protein</fullName>
    </submittedName>
</protein>
<accession>A0A6J6B5B8</accession>
<feature type="transmembrane region" description="Helical" evidence="8">
    <location>
        <begin position="297"/>
        <end position="317"/>
    </location>
</feature>
<evidence type="ECO:0000256" key="7">
    <source>
        <dbReference type="ARBA" id="ARBA00023136"/>
    </source>
</evidence>
<dbReference type="EMBL" id="CAEZUR010000001">
    <property type="protein sequence ID" value="CAB4599108.1"/>
    <property type="molecule type" value="Genomic_DNA"/>
</dbReference>
<feature type="transmembrane region" description="Helical" evidence="8">
    <location>
        <begin position="51"/>
        <end position="69"/>
    </location>
</feature>
<evidence type="ECO:0000313" key="10">
    <source>
        <dbReference type="EMBL" id="CAB4599108.1"/>
    </source>
</evidence>
<reference evidence="9" key="1">
    <citation type="submission" date="2020-05" db="EMBL/GenBank/DDBJ databases">
        <authorList>
            <person name="Chiriac C."/>
            <person name="Salcher M."/>
            <person name="Ghai R."/>
            <person name="Kavagutti S V."/>
        </authorList>
    </citation>
    <scope>NUCLEOTIDE SEQUENCE</scope>
</reference>